<proteinExistence type="predicted"/>
<reference evidence="2" key="1">
    <citation type="submission" date="2020-10" db="EMBL/GenBank/DDBJ databases">
        <title>Sequencing the genomes of 1000 actinobacteria strains.</title>
        <authorList>
            <person name="Klenk H.-P."/>
        </authorList>
    </citation>
    <scope>NUCLEOTIDE SEQUENCE</scope>
    <source>
        <strain evidence="2">DSM 46832</strain>
    </source>
</reference>
<protein>
    <submittedName>
        <fullName evidence="2">Uncharacterized protein</fullName>
    </submittedName>
</protein>
<comment type="caution">
    <text evidence="2">The sequence shown here is derived from an EMBL/GenBank/DDBJ whole genome shotgun (WGS) entry which is preliminary data.</text>
</comment>
<evidence type="ECO:0000313" key="2">
    <source>
        <dbReference type="EMBL" id="MBE1485270.1"/>
    </source>
</evidence>
<keyword evidence="3" id="KW-1185">Reference proteome</keyword>
<gene>
    <name evidence="2" type="ORF">H4W31_000908</name>
</gene>
<organism evidence="2 3">
    <name type="scientific">Plantactinospora soyae</name>
    <dbReference type="NCBI Taxonomy" id="1544732"/>
    <lineage>
        <taxon>Bacteria</taxon>
        <taxon>Bacillati</taxon>
        <taxon>Actinomycetota</taxon>
        <taxon>Actinomycetes</taxon>
        <taxon>Micromonosporales</taxon>
        <taxon>Micromonosporaceae</taxon>
        <taxon>Plantactinospora</taxon>
    </lineage>
</organism>
<dbReference type="RefSeq" id="WP_225945388.1">
    <property type="nucleotide sequence ID" value="NZ_JADBEB010000001.1"/>
</dbReference>
<accession>A0A927M1U3</accession>
<dbReference type="Proteomes" id="UP000649753">
    <property type="component" value="Unassembled WGS sequence"/>
</dbReference>
<name>A0A927M1U3_9ACTN</name>
<sequence>MIWSTGAYASTRPPGRPSGGTSLLDRASLADAFEAACLIRCTRVESVRQPTTVLAEFSSAAAAARLAELLARLGTPVFPERVTAGVRRRYELHRLHIAQPGQPAVLTGGWRQGRTALLDPAAVGASAPRHARRQALAAAAWRAALLAAGRHVRTNILGVRLCDTELAAVLVRSAQLLGSAASVAPRSGCLLVTVPGGPDKERILRHSSRPVPVPAS</sequence>
<evidence type="ECO:0000256" key="1">
    <source>
        <dbReference type="SAM" id="MobiDB-lite"/>
    </source>
</evidence>
<evidence type="ECO:0000313" key="3">
    <source>
        <dbReference type="Proteomes" id="UP000649753"/>
    </source>
</evidence>
<dbReference type="AlphaFoldDB" id="A0A927M1U3"/>
<dbReference type="EMBL" id="JADBEB010000001">
    <property type="protein sequence ID" value="MBE1485270.1"/>
    <property type="molecule type" value="Genomic_DNA"/>
</dbReference>
<feature type="region of interest" description="Disordered" evidence="1">
    <location>
        <begin position="1"/>
        <end position="23"/>
    </location>
</feature>